<name>A0A6B0GP72_9EURY</name>
<dbReference type="InterPro" id="IPR036259">
    <property type="entry name" value="MFS_trans_sf"/>
</dbReference>
<feature type="region of interest" description="Disordered" evidence="6">
    <location>
        <begin position="180"/>
        <end position="212"/>
    </location>
</feature>
<keyword evidence="3 7" id="KW-0812">Transmembrane</keyword>
<feature type="transmembrane region" description="Helical" evidence="7">
    <location>
        <begin position="109"/>
        <end position="131"/>
    </location>
</feature>
<dbReference type="PANTHER" id="PTHR43124">
    <property type="entry name" value="PURINE EFFLUX PUMP PBUE"/>
    <property type="match status" value="1"/>
</dbReference>
<keyword evidence="4 7" id="KW-1133">Transmembrane helix</keyword>
<keyword evidence="5 7" id="KW-0472">Membrane</keyword>
<dbReference type="SUPFAM" id="SSF103473">
    <property type="entry name" value="MFS general substrate transporter"/>
    <property type="match status" value="1"/>
</dbReference>
<dbReference type="PROSITE" id="PS50850">
    <property type="entry name" value="MFS"/>
    <property type="match status" value="1"/>
</dbReference>
<keyword evidence="10" id="KW-1185">Reference proteome</keyword>
<dbReference type="InterPro" id="IPR050189">
    <property type="entry name" value="MFS_Efflux_Transporters"/>
</dbReference>
<dbReference type="EMBL" id="WSZK01000021">
    <property type="protein sequence ID" value="MWG35329.1"/>
    <property type="molecule type" value="Genomic_DNA"/>
</dbReference>
<evidence type="ECO:0000256" key="1">
    <source>
        <dbReference type="ARBA" id="ARBA00004651"/>
    </source>
</evidence>
<evidence type="ECO:0000313" key="10">
    <source>
        <dbReference type="Proteomes" id="UP000451471"/>
    </source>
</evidence>
<organism evidence="9 10">
    <name type="scientific">Halomarina oriensis</name>
    <dbReference type="NCBI Taxonomy" id="671145"/>
    <lineage>
        <taxon>Archaea</taxon>
        <taxon>Methanobacteriati</taxon>
        <taxon>Methanobacteriota</taxon>
        <taxon>Stenosarchaea group</taxon>
        <taxon>Halobacteria</taxon>
        <taxon>Halobacteriales</taxon>
        <taxon>Natronomonadaceae</taxon>
        <taxon>Halomarina</taxon>
    </lineage>
</organism>
<gene>
    <name evidence="9" type="ORF">GQS65_12680</name>
</gene>
<evidence type="ECO:0000256" key="2">
    <source>
        <dbReference type="ARBA" id="ARBA00022475"/>
    </source>
</evidence>
<evidence type="ECO:0000256" key="3">
    <source>
        <dbReference type="ARBA" id="ARBA00022692"/>
    </source>
</evidence>
<dbReference type="Gene3D" id="1.20.1250.20">
    <property type="entry name" value="MFS general substrate transporter like domains"/>
    <property type="match status" value="1"/>
</dbReference>
<dbReference type="InterPro" id="IPR011701">
    <property type="entry name" value="MFS"/>
</dbReference>
<dbReference type="PROSITE" id="PS00216">
    <property type="entry name" value="SUGAR_TRANSPORT_1"/>
    <property type="match status" value="1"/>
</dbReference>
<dbReference type="InterPro" id="IPR005829">
    <property type="entry name" value="Sugar_transporter_CS"/>
</dbReference>
<feature type="compositionally biased region" description="Basic residues" evidence="6">
    <location>
        <begin position="180"/>
        <end position="200"/>
    </location>
</feature>
<sequence length="212" mass="23215">MAISAGFAVRRDRPDSRLVVFTLWLLVFGVGSQAMLIAPIIPQIATQLAVEEAALGTLITAYSVAVGAFALLVGPISDRVGRRPVLLAGTGLMTAALAAHWFAGDYVSLFSLRLLAGVAGGVLNGAAIAYVGDYFPPRAPRVGQRLGHQRVRRRADRGYPHRDHPRRGVRLSHAVSRVRRRHAVRVRSGRRVPPRPRRDPRHLETDRPVVPR</sequence>
<feature type="compositionally biased region" description="Basic and acidic residues" evidence="6">
    <location>
        <begin position="201"/>
        <end position="212"/>
    </location>
</feature>
<comment type="caution">
    <text evidence="9">The sequence shown here is derived from an EMBL/GenBank/DDBJ whole genome shotgun (WGS) entry which is preliminary data.</text>
</comment>
<evidence type="ECO:0000256" key="5">
    <source>
        <dbReference type="ARBA" id="ARBA00023136"/>
    </source>
</evidence>
<comment type="subcellular location">
    <subcellularLocation>
        <location evidence="1">Cell membrane</location>
        <topology evidence="1">Multi-pass membrane protein</topology>
    </subcellularLocation>
</comment>
<reference evidence="9 10" key="1">
    <citation type="submission" date="2019-12" db="EMBL/GenBank/DDBJ databases">
        <title>Halocatena pleomorpha gen. nov. sp. nov., an extremely halophilic archaeon of family Halobacteriaceae isolated from saltpan soil.</title>
        <authorList>
            <person name="Pal Y."/>
            <person name="Verma A."/>
            <person name="Krishnamurthi S."/>
            <person name="Kumar P."/>
        </authorList>
    </citation>
    <scope>NUCLEOTIDE SEQUENCE [LARGE SCALE GENOMIC DNA]</scope>
    <source>
        <strain evidence="9 10">JCM 16495</strain>
    </source>
</reference>
<evidence type="ECO:0000256" key="6">
    <source>
        <dbReference type="SAM" id="MobiDB-lite"/>
    </source>
</evidence>
<feature type="region of interest" description="Disordered" evidence="6">
    <location>
        <begin position="143"/>
        <end position="166"/>
    </location>
</feature>
<dbReference type="AlphaFoldDB" id="A0A6B0GP72"/>
<protein>
    <submittedName>
        <fullName evidence="9">MFS transporter</fullName>
    </submittedName>
</protein>
<dbReference type="GO" id="GO:0022857">
    <property type="term" value="F:transmembrane transporter activity"/>
    <property type="evidence" value="ECO:0007669"/>
    <property type="project" value="InterPro"/>
</dbReference>
<accession>A0A6B0GP72</accession>
<feature type="transmembrane region" description="Helical" evidence="7">
    <location>
        <begin position="18"/>
        <end position="41"/>
    </location>
</feature>
<keyword evidence="2" id="KW-1003">Cell membrane</keyword>
<evidence type="ECO:0000259" key="8">
    <source>
        <dbReference type="PROSITE" id="PS50850"/>
    </source>
</evidence>
<feature type="transmembrane region" description="Helical" evidence="7">
    <location>
        <begin position="53"/>
        <end position="73"/>
    </location>
</feature>
<dbReference type="Pfam" id="PF07690">
    <property type="entry name" value="MFS_1"/>
    <property type="match status" value="1"/>
</dbReference>
<evidence type="ECO:0000256" key="4">
    <source>
        <dbReference type="ARBA" id="ARBA00022989"/>
    </source>
</evidence>
<feature type="domain" description="Major facilitator superfamily (MFS) profile" evidence="8">
    <location>
        <begin position="19"/>
        <end position="212"/>
    </location>
</feature>
<proteinExistence type="predicted"/>
<dbReference type="Proteomes" id="UP000451471">
    <property type="component" value="Unassembled WGS sequence"/>
</dbReference>
<dbReference type="InterPro" id="IPR020846">
    <property type="entry name" value="MFS_dom"/>
</dbReference>
<evidence type="ECO:0000313" key="9">
    <source>
        <dbReference type="EMBL" id="MWG35329.1"/>
    </source>
</evidence>
<evidence type="ECO:0000256" key="7">
    <source>
        <dbReference type="SAM" id="Phobius"/>
    </source>
</evidence>
<dbReference type="GO" id="GO:0005886">
    <property type="term" value="C:plasma membrane"/>
    <property type="evidence" value="ECO:0007669"/>
    <property type="project" value="UniProtKB-SubCell"/>
</dbReference>
<feature type="transmembrane region" description="Helical" evidence="7">
    <location>
        <begin position="85"/>
        <end position="103"/>
    </location>
</feature>
<dbReference type="PANTHER" id="PTHR43124:SF3">
    <property type="entry name" value="CHLORAMPHENICOL EFFLUX PUMP RV0191"/>
    <property type="match status" value="1"/>
</dbReference>